<feature type="region of interest" description="Disordered" evidence="1">
    <location>
        <begin position="1"/>
        <end position="31"/>
    </location>
</feature>
<accession>A0A392UJ94</accession>
<evidence type="ECO:0000313" key="2">
    <source>
        <dbReference type="EMBL" id="MCI72968.1"/>
    </source>
</evidence>
<keyword evidence="3" id="KW-1185">Reference proteome</keyword>
<dbReference type="AlphaFoldDB" id="A0A392UJ94"/>
<comment type="caution">
    <text evidence="2">The sequence shown here is derived from an EMBL/GenBank/DDBJ whole genome shotgun (WGS) entry which is preliminary data.</text>
</comment>
<name>A0A392UJ94_9FABA</name>
<proteinExistence type="predicted"/>
<evidence type="ECO:0000313" key="3">
    <source>
        <dbReference type="Proteomes" id="UP000265520"/>
    </source>
</evidence>
<dbReference type="Proteomes" id="UP000265520">
    <property type="component" value="Unassembled WGS sequence"/>
</dbReference>
<organism evidence="2 3">
    <name type="scientific">Trifolium medium</name>
    <dbReference type="NCBI Taxonomy" id="97028"/>
    <lineage>
        <taxon>Eukaryota</taxon>
        <taxon>Viridiplantae</taxon>
        <taxon>Streptophyta</taxon>
        <taxon>Embryophyta</taxon>
        <taxon>Tracheophyta</taxon>
        <taxon>Spermatophyta</taxon>
        <taxon>Magnoliopsida</taxon>
        <taxon>eudicotyledons</taxon>
        <taxon>Gunneridae</taxon>
        <taxon>Pentapetalae</taxon>
        <taxon>rosids</taxon>
        <taxon>fabids</taxon>
        <taxon>Fabales</taxon>
        <taxon>Fabaceae</taxon>
        <taxon>Papilionoideae</taxon>
        <taxon>50 kb inversion clade</taxon>
        <taxon>NPAAA clade</taxon>
        <taxon>Hologalegina</taxon>
        <taxon>IRL clade</taxon>
        <taxon>Trifolieae</taxon>
        <taxon>Trifolium</taxon>
    </lineage>
</organism>
<feature type="non-terminal residue" evidence="2">
    <location>
        <position position="31"/>
    </location>
</feature>
<sequence length="31" mass="3402">MDTSSGSSREKKTLDPSNARPVPSRKKSLQL</sequence>
<reference evidence="2 3" key="1">
    <citation type="journal article" date="2018" name="Front. Plant Sci.">
        <title>Red Clover (Trifolium pratense) and Zigzag Clover (T. medium) - A Picture of Genomic Similarities and Differences.</title>
        <authorList>
            <person name="Dluhosova J."/>
            <person name="Istvanek J."/>
            <person name="Nedelnik J."/>
            <person name="Repkova J."/>
        </authorList>
    </citation>
    <scope>NUCLEOTIDE SEQUENCE [LARGE SCALE GENOMIC DNA]</scope>
    <source>
        <strain evidence="3">cv. 10/8</strain>
        <tissue evidence="2">Leaf</tissue>
    </source>
</reference>
<dbReference type="EMBL" id="LXQA010828751">
    <property type="protein sequence ID" value="MCI72968.1"/>
    <property type="molecule type" value="Genomic_DNA"/>
</dbReference>
<protein>
    <submittedName>
        <fullName evidence="2">Uncharacterized protein</fullName>
    </submittedName>
</protein>
<evidence type="ECO:0000256" key="1">
    <source>
        <dbReference type="SAM" id="MobiDB-lite"/>
    </source>
</evidence>